<reference evidence="1" key="1">
    <citation type="submission" date="2021-05" db="EMBL/GenBank/DDBJ databases">
        <authorList>
            <person name="Alioto T."/>
            <person name="Alioto T."/>
            <person name="Gomez Garrido J."/>
        </authorList>
    </citation>
    <scope>NUCLEOTIDE SEQUENCE</scope>
</reference>
<dbReference type="AlphaFoldDB" id="A0A8D8XE42"/>
<accession>A0A8D8XE42</accession>
<organism evidence="1">
    <name type="scientific">Cacopsylla melanoneura</name>
    <dbReference type="NCBI Taxonomy" id="428564"/>
    <lineage>
        <taxon>Eukaryota</taxon>
        <taxon>Metazoa</taxon>
        <taxon>Ecdysozoa</taxon>
        <taxon>Arthropoda</taxon>
        <taxon>Hexapoda</taxon>
        <taxon>Insecta</taxon>
        <taxon>Pterygota</taxon>
        <taxon>Neoptera</taxon>
        <taxon>Paraneoptera</taxon>
        <taxon>Hemiptera</taxon>
        <taxon>Sternorrhyncha</taxon>
        <taxon>Psylloidea</taxon>
        <taxon>Psyllidae</taxon>
        <taxon>Psyllinae</taxon>
        <taxon>Cacopsylla</taxon>
    </lineage>
</organism>
<evidence type="ECO:0000313" key="1">
    <source>
        <dbReference type="EMBL" id="CAG6691654.1"/>
    </source>
</evidence>
<dbReference type="EMBL" id="HBUF01303957">
    <property type="protein sequence ID" value="CAG6691654.1"/>
    <property type="molecule type" value="Transcribed_RNA"/>
</dbReference>
<name>A0A8D8XE42_9HEMI</name>
<sequence length="99" mass="11104">MFMGQEKRGEICILSDEREIKVVGNFTSKTASEGIFVPRVGNFLPKIQECGIFCLEKFVLSALVVRVGGNKFHRAFRSLTVSVRDAVDSEGPGRKWPWV</sequence>
<protein>
    <submittedName>
        <fullName evidence="1">Uncharacterized protein</fullName>
    </submittedName>
</protein>
<proteinExistence type="predicted"/>